<evidence type="ECO:0000313" key="1">
    <source>
        <dbReference type="Proteomes" id="UP000887565"/>
    </source>
</evidence>
<accession>A0A915IBS1</accession>
<keyword evidence="1" id="KW-1185">Reference proteome</keyword>
<protein>
    <submittedName>
        <fullName evidence="2">Uncharacterized protein</fullName>
    </submittedName>
</protein>
<dbReference type="AlphaFoldDB" id="A0A915IBS1"/>
<proteinExistence type="predicted"/>
<dbReference type="WBParaSite" id="nRc.2.0.1.t11620-RA">
    <property type="protein sequence ID" value="nRc.2.0.1.t11620-RA"/>
    <property type="gene ID" value="nRc.2.0.1.g11620"/>
</dbReference>
<organism evidence="1 2">
    <name type="scientific">Romanomermis culicivorax</name>
    <name type="common">Nematode worm</name>
    <dbReference type="NCBI Taxonomy" id="13658"/>
    <lineage>
        <taxon>Eukaryota</taxon>
        <taxon>Metazoa</taxon>
        <taxon>Ecdysozoa</taxon>
        <taxon>Nematoda</taxon>
        <taxon>Enoplea</taxon>
        <taxon>Dorylaimia</taxon>
        <taxon>Mermithida</taxon>
        <taxon>Mermithoidea</taxon>
        <taxon>Mermithidae</taxon>
        <taxon>Romanomermis</taxon>
    </lineage>
</organism>
<evidence type="ECO:0000313" key="2">
    <source>
        <dbReference type="WBParaSite" id="nRc.2.0.1.t11620-RA"/>
    </source>
</evidence>
<reference evidence="2" key="1">
    <citation type="submission" date="2022-11" db="UniProtKB">
        <authorList>
            <consortium name="WormBaseParasite"/>
        </authorList>
    </citation>
    <scope>IDENTIFICATION</scope>
</reference>
<dbReference type="Proteomes" id="UP000887565">
    <property type="component" value="Unplaced"/>
</dbReference>
<sequence length="160" mass="18579">MLGAAMYGGQCGVLLKEEPASRGRMMITKIKRMKNEKERKKVTNRGGHQKRWWTQQLFQNDQGPSAGQCPAMIIWFGASDFYQKRGQKEKENHHPDLLRLPEVRIRSFKDMREAMLFCPQFVMKKTDKKIIGTKNSTIKWDNIKSSVMLSIDKLKTFLNG</sequence>
<name>A0A915IBS1_ROMCU</name>